<keyword evidence="8" id="KW-0282">Flagellum</keyword>
<name>A0ABT6AP11_9BURK</name>
<sequence>MTSTSNVNGSKSAADIASTLQGSSASASDLQNNFLTMLVTQMNNQDPLNPMDNSQLTSQLAQISQVSAMQTMNTTLTSLLSQVSAGRAMGSASLIGRTVMVPGSSVSVASGTATKIGVDLPSAADSVTVSVLDSSGKTVRTINLNGKSAGVQDVVWDGKNDAGSTVADGTYSFKVAATANGTDVKPVALVYGAVQSISGDSTGVLVGLANGTTANVNDVRRIL</sequence>
<reference evidence="8 9" key="1">
    <citation type="submission" date="2023-03" db="EMBL/GenBank/DDBJ databases">
        <title>Draft assemblies of triclosan tolerant bacteria isolated from returned activated sludge.</title>
        <authorList>
            <person name="Van Hamelsveld S."/>
        </authorList>
    </citation>
    <scope>NUCLEOTIDE SEQUENCE [LARGE SCALE GENOMIC DNA]</scope>
    <source>
        <strain evidence="8 9">GW210010_S58</strain>
    </source>
</reference>
<evidence type="ECO:0000256" key="1">
    <source>
        <dbReference type="ARBA" id="ARBA00010577"/>
    </source>
</evidence>
<comment type="caution">
    <text evidence="8">The sequence shown here is derived from an EMBL/GenBank/DDBJ whole genome shotgun (WGS) entry which is preliminary data.</text>
</comment>
<dbReference type="Pfam" id="PF13860">
    <property type="entry name" value="FlgD_ig"/>
    <property type="match status" value="1"/>
</dbReference>
<evidence type="ECO:0000256" key="2">
    <source>
        <dbReference type="ARBA" id="ARBA00016013"/>
    </source>
</evidence>
<organism evidence="8 9">
    <name type="scientific">Cupriavidus basilensis</name>
    <dbReference type="NCBI Taxonomy" id="68895"/>
    <lineage>
        <taxon>Bacteria</taxon>
        <taxon>Pseudomonadati</taxon>
        <taxon>Pseudomonadota</taxon>
        <taxon>Betaproteobacteria</taxon>
        <taxon>Burkholderiales</taxon>
        <taxon>Burkholderiaceae</taxon>
        <taxon>Cupriavidus</taxon>
    </lineage>
</organism>
<dbReference type="InterPro" id="IPR005648">
    <property type="entry name" value="FlgD"/>
</dbReference>
<keyword evidence="8" id="KW-0969">Cilium</keyword>
<accession>A0ABT6AP11</accession>
<keyword evidence="3 5" id="KW-1005">Bacterial flagellum biogenesis</keyword>
<dbReference type="InterPro" id="IPR025965">
    <property type="entry name" value="FlgD/Vpr_Ig-like"/>
</dbReference>
<evidence type="ECO:0000313" key="9">
    <source>
        <dbReference type="Proteomes" id="UP001216674"/>
    </source>
</evidence>
<dbReference type="Pfam" id="PF13861">
    <property type="entry name" value="FLgD_tudor"/>
    <property type="match status" value="1"/>
</dbReference>
<evidence type="ECO:0000256" key="4">
    <source>
        <dbReference type="ARBA" id="ARBA00024746"/>
    </source>
</evidence>
<evidence type="ECO:0000259" key="7">
    <source>
        <dbReference type="Pfam" id="PF13861"/>
    </source>
</evidence>
<evidence type="ECO:0000256" key="3">
    <source>
        <dbReference type="ARBA" id="ARBA00022795"/>
    </source>
</evidence>
<evidence type="ECO:0000259" key="6">
    <source>
        <dbReference type="Pfam" id="PF13860"/>
    </source>
</evidence>
<comment type="function">
    <text evidence="4 5">Required for flagellar hook formation. May act as a scaffolding protein.</text>
</comment>
<dbReference type="EMBL" id="JARJLM010000268">
    <property type="protein sequence ID" value="MDF3834360.1"/>
    <property type="molecule type" value="Genomic_DNA"/>
</dbReference>
<proteinExistence type="inferred from homology"/>
<feature type="domain" description="FlgD Tudor-like" evidence="7">
    <location>
        <begin position="88"/>
        <end position="220"/>
    </location>
</feature>
<protein>
    <recommendedName>
        <fullName evidence="2 5">Basal-body rod modification protein FlgD</fullName>
    </recommendedName>
</protein>
<dbReference type="Gene3D" id="2.30.30.910">
    <property type="match status" value="1"/>
</dbReference>
<dbReference type="Gene3D" id="2.60.40.4070">
    <property type="match status" value="1"/>
</dbReference>
<dbReference type="InterPro" id="IPR025963">
    <property type="entry name" value="FLgD_Tudor"/>
</dbReference>
<dbReference type="Proteomes" id="UP001216674">
    <property type="component" value="Unassembled WGS sequence"/>
</dbReference>
<evidence type="ECO:0000256" key="5">
    <source>
        <dbReference type="RuleBase" id="RU362076"/>
    </source>
</evidence>
<dbReference type="RefSeq" id="WP_017230799.1">
    <property type="nucleotide sequence ID" value="NZ_JARJLM010000268.1"/>
</dbReference>
<feature type="domain" description="FlgD/Vpr Ig-like" evidence="6">
    <location>
        <begin position="106"/>
        <end position="180"/>
    </location>
</feature>
<dbReference type="Pfam" id="PF03963">
    <property type="entry name" value="FlgD"/>
    <property type="match status" value="1"/>
</dbReference>
<keyword evidence="8" id="KW-0966">Cell projection</keyword>
<evidence type="ECO:0000313" key="8">
    <source>
        <dbReference type="EMBL" id="MDF3834360.1"/>
    </source>
</evidence>
<keyword evidence="9" id="KW-1185">Reference proteome</keyword>
<comment type="similarity">
    <text evidence="1 5">Belongs to the FlgD family.</text>
</comment>
<gene>
    <name evidence="8" type="ORF">P3W85_15565</name>
</gene>